<evidence type="ECO:0000313" key="7">
    <source>
        <dbReference type="Proteomes" id="UP001165063"/>
    </source>
</evidence>
<name>A0A9W7DJ12_AMBMO</name>
<dbReference type="Pfam" id="PF25789">
    <property type="entry name" value="TPR_NAA35"/>
    <property type="match status" value="1"/>
</dbReference>
<dbReference type="Proteomes" id="UP001165063">
    <property type="component" value="Unassembled WGS sequence"/>
</dbReference>
<accession>A0A9W7DJ12</accession>
<proteinExistence type="inferred from homology"/>
<comment type="caution">
    <text evidence="6">The sequence shown here is derived from an EMBL/GenBank/DDBJ whole genome shotgun (WGS) entry which is preliminary data.</text>
</comment>
<evidence type="ECO:0000256" key="1">
    <source>
        <dbReference type="ARBA" id="ARBA00004496"/>
    </source>
</evidence>
<keyword evidence="7" id="KW-1185">Reference proteome</keyword>
<dbReference type="PANTHER" id="PTHR21373">
    <property type="entry name" value="GLUCOSE REPRESSIBLE PROTEIN MAK10"/>
    <property type="match status" value="1"/>
</dbReference>
<dbReference type="PANTHER" id="PTHR21373:SF0">
    <property type="entry name" value="N-ALPHA-ACETYLTRANSFERASE 35, NATC AUXILIARY SUBUNIT"/>
    <property type="match status" value="1"/>
</dbReference>
<evidence type="ECO:0000256" key="2">
    <source>
        <dbReference type="ARBA" id="ARBA00006289"/>
    </source>
</evidence>
<dbReference type="OrthoDB" id="269405at2759"/>
<dbReference type="InterPro" id="IPR007244">
    <property type="entry name" value="Naa35_N"/>
</dbReference>
<keyword evidence="3" id="KW-0963">Cytoplasm</keyword>
<dbReference type="AlphaFoldDB" id="A0A9W7DJ12"/>
<feature type="domain" description="NAA35-like TPR repeats" evidence="5">
    <location>
        <begin position="265"/>
        <end position="661"/>
    </location>
</feature>
<gene>
    <name evidence="6" type="ORF">Amon01_000306100</name>
</gene>
<dbReference type="InterPro" id="IPR057982">
    <property type="entry name" value="TPR_NAA35"/>
</dbReference>
<evidence type="ECO:0000259" key="5">
    <source>
        <dbReference type="Pfam" id="PF25789"/>
    </source>
</evidence>
<organism evidence="6 7">
    <name type="scientific">Ambrosiozyma monospora</name>
    <name type="common">Yeast</name>
    <name type="synonym">Endomycopsis monosporus</name>
    <dbReference type="NCBI Taxonomy" id="43982"/>
    <lineage>
        <taxon>Eukaryota</taxon>
        <taxon>Fungi</taxon>
        <taxon>Dikarya</taxon>
        <taxon>Ascomycota</taxon>
        <taxon>Saccharomycotina</taxon>
        <taxon>Pichiomycetes</taxon>
        <taxon>Pichiales</taxon>
        <taxon>Pichiaceae</taxon>
        <taxon>Ambrosiozyma</taxon>
    </lineage>
</organism>
<evidence type="ECO:0000256" key="3">
    <source>
        <dbReference type="ARBA" id="ARBA00022490"/>
    </source>
</evidence>
<comment type="subcellular location">
    <subcellularLocation>
        <location evidence="1">Cytoplasm</location>
    </subcellularLocation>
</comment>
<feature type="domain" description="NAA35-like N-terminal" evidence="4">
    <location>
        <begin position="33"/>
        <end position="94"/>
    </location>
</feature>
<dbReference type="GO" id="GO:0031417">
    <property type="term" value="C:NatC complex"/>
    <property type="evidence" value="ECO:0007669"/>
    <property type="project" value="InterPro"/>
</dbReference>
<evidence type="ECO:0000313" key="6">
    <source>
        <dbReference type="EMBL" id="GMG25142.1"/>
    </source>
</evidence>
<dbReference type="EMBL" id="BSXU01001225">
    <property type="protein sequence ID" value="GMG25142.1"/>
    <property type="molecule type" value="Genomic_DNA"/>
</dbReference>
<evidence type="ECO:0000259" key="4">
    <source>
        <dbReference type="Pfam" id="PF04112"/>
    </source>
</evidence>
<dbReference type="Pfam" id="PF04112">
    <property type="entry name" value="Mak10"/>
    <property type="match status" value="1"/>
</dbReference>
<comment type="similarity">
    <text evidence="2">Belongs to the MAK10 family.</text>
</comment>
<protein>
    <submittedName>
        <fullName evidence="6">Unnamed protein product</fullName>
    </submittedName>
</protein>
<reference evidence="6" key="1">
    <citation type="submission" date="2023-04" db="EMBL/GenBank/DDBJ databases">
        <title>Ambrosiozyma monospora NBRC 1965.</title>
        <authorList>
            <person name="Ichikawa N."/>
            <person name="Sato H."/>
            <person name="Tonouchi N."/>
        </authorList>
    </citation>
    <scope>NUCLEOTIDE SEQUENCE</scope>
    <source>
        <strain evidence="6">NBRC 1965</strain>
    </source>
</reference>
<sequence>MLLNYRAHDVLNYGFYEDKEFVDIYTLLQNCKNNEDDAVETMIRDGVLRSFCLGLIQFVSFCLRLGQAGVIYEEEDLNTQTMDLNFFNEFPIHKTIGDLDSSIEWLEENATEKQKEGSVDFQGFVTSAMLLRLIKSLVSNIPSILQLKLDLFQSYPDLQFGFIKDSLDLIDNVKKCSTYIEGTPELVNCFTTNIQKKLNNGAPPKPLAHLSFEESMNHISRLLIDLKNMLCLVHTKDSFEFLYYMKFFMNTRQATEDEDEILGNHVVVRALLQLFLVRDDQSIIGSGKWNLCELMMDVIEHVSLRNSKILTIQDQDIKTELNQLLLTIKDPFYHFITQLSQNPSRQRQFVSKSLILWDKLQVEAEALEVKVNSKYTDVFPESGVPVMPLSSMIYYCKLISMADYVFKSIELDLYKDLRELHVGYWLLSYILDYLLQHMQRLLDIKRLRISQIANFPKKIKKAKGDKKAKLKIEYEACKLRQDELLKMVEYFEFQHKKLTIYRCLVELYLTAFQIFYNLGFMKLPQLCSVSEETLFNLQLKAFQSIGIPQIPGYQTYHQDQVKADEVFKVLIKEKNFKYFNVVVDGKSEELTALFRTLPGVIDSFKFHENLTESMHSELKSLRRAHVNIKLTIHNLIKSLESGKDQKINADIERLHHHLYFPALKVTNADKN</sequence>
<dbReference type="InterPro" id="IPR057983">
    <property type="entry name" value="NAA35-like_N"/>
</dbReference>